<accession>A0AAF5DPT7</accession>
<organism evidence="1 2">
    <name type="scientific">Strongyloides stercoralis</name>
    <name type="common">Threadworm</name>
    <dbReference type="NCBI Taxonomy" id="6248"/>
    <lineage>
        <taxon>Eukaryota</taxon>
        <taxon>Metazoa</taxon>
        <taxon>Ecdysozoa</taxon>
        <taxon>Nematoda</taxon>
        <taxon>Chromadorea</taxon>
        <taxon>Rhabditida</taxon>
        <taxon>Tylenchina</taxon>
        <taxon>Panagrolaimomorpha</taxon>
        <taxon>Strongyloidoidea</taxon>
        <taxon>Strongyloididae</taxon>
        <taxon>Strongyloides</taxon>
    </lineage>
</organism>
<dbReference type="Proteomes" id="UP000035681">
    <property type="component" value="Unplaced"/>
</dbReference>
<proteinExistence type="predicted"/>
<evidence type="ECO:0000313" key="2">
    <source>
        <dbReference type="WBParaSite" id="TCONS_00015423.p2"/>
    </source>
</evidence>
<dbReference type="WBParaSite" id="TCONS_00015423.p2">
    <property type="protein sequence ID" value="TCONS_00015423.p2"/>
    <property type="gene ID" value="XLOC_009749"/>
</dbReference>
<dbReference type="AlphaFoldDB" id="A0AAF5DPT7"/>
<evidence type="ECO:0000313" key="1">
    <source>
        <dbReference type="Proteomes" id="UP000035681"/>
    </source>
</evidence>
<sequence>MQEHVNDPKKLPILIFPEGTCINNTSIASVIYPIAMKYDARLGDAFGIVHYKDMVNIYDDDDIMGNNIRTSISYYKPIRLRKISQSTALSQNALSEELINETQYEKRELLEDNSEETPDNYNEVKSRNSKIQISKSFSCMIKEV</sequence>
<protein>
    <recommendedName>
        <fullName evidence="3">Phospholipid/glycerol acyltransferase domain-containing protein</fullName>
    </recommendedName>
</protein>
<keyword evidence="1" id="KW-1185">Reference proteome</keyword>
<reference evidence="2" key="1">
    <citation type="submission" date="2024-02" db="UniProtKB">
        <authorList>
            <consortium name="WormBaseParasite"/>
        </authorList>
    </citation>
    <scope>IDENTIFICATION</scope>
</reference>
<evidence type="ECO:0008006" key="3">
    <source>
        <dbReference type="Google" id="ProtNLM"/>
    </source>
</evidence>
<name>A0AAF5DPT7_STRER</name>